<accession>A0ABN3AMS0</accession>
<gene>
    <name evidence="2" type="ORF">GCM10009846_10300</name>
</gene>
<feature type="region of interest" description="Disordered" evidence="1">
    <location>
        <begin position="193"/>
        <end position="220"/>
    </location>
</feature>
<evidence type="ECO:0000256" key="1">
    <source>
        <dbReference type="SAM" id="MobiDB-lite"/>
    </source>
</evidence>
<dbReference type="EMBL" id="BAAAQT010000005">
    <property type="protein sequence ID" value="GAA2172423.1"/>
    <property type="molecule type" value="Genomic_DNA"/>
</dbReference>
<dbReference type="Proteomes" id="UP001501599">
    <property type="component" value="Unassembled WGS sequence"/>
</dbReference>
<name>A0ABN3AMS0_9MICO</name>
<protein>
    <recommendedName>
        <fullName evidence="4">Phage major capsid protein</fullName>
    </recommendedName>
</protein>
<reference evidence="2 3" key="1">
    <citation type="journal article" date="2019" name="Int. J. Syst. Evol. Microbiol.">
        <title>The Global Catalogue of Microorganisms (GCM) 10K type strain sequencing project: providing services to taxonomists for standard genome sequencing and annotation.</title>
        <authorList>
            <consortium name="The Broad Institute Genomics Platform"/>
            <consortium name="The Broad Institute Genome Sequencing Center for Infectious Disease"/>
            <person name="Wu L."/>
            <person name="Ma J."/>
        </authorList>
    </citation>
    <scope>NUCLEOTIDE SEQUENCE [LARGE SCALE GENOMIC DNA]</scope>
    <source>
        <strain evidence="2 3">JCM 16026</strain>
    </source>
</reference>
<evidence type="ECO:0000313" key="3">
    <source>
        <dbReference type="Proteomes" id="UP001501599"/>
    </source>
</evidence>
<evidence type="ECO:0008006" key="4">
    <source>
        <dbReference type="Google" id="ProtNLM"/>
    </source>
</evidence>
<sequence length="546" mass="56845">MTDTITPEAGLFAVVAERPRTVRGLLLPHGEESRVSASGTAPITFPEGTVRLPRDPSIVTLNLEHDRFEPIGRATSLESTPAGIVAEFAIADTEEGDAYLADPSKRRLSAELKGIVRQGAFAVAASLTGAAIVTEGAFASAGLFALGDVQEADEEPEVEVESTTADGDHVQLAADTAPEDVTVTTADGATTRYVPAPAEDENPEAAPAAGEEATMASAVAPATASPADIERAEEAGANAVFSAMTIALHGHGAAREEAEQMLAALSDIKITGTGALPATGVLQPAWVGEVWRGRAYQRKYITLGTQGSIAAMEAKGFVLDQGTALVQKWAGNKAPIPSGTASTSLVTSVLDKYAYGADIAREFFDLPGGEEVIAAWWRGVVESYARLTDADALAYIVAAAGAPVAADTYPSDYPAALGMLIQGIEHIEDAEDTPTFAVMNRAAWRQALYAGHERIPEFVNFDFGTKGEGVADGFRVVRGDIGIDDSPAVLVGSKQGIRFSELGTTPVTFDALDVAKGGVDRATVGYLQTLVDRPSSFALIGTADTP</sequence>
<dbReference type="RefSeq" id="WP_344341154.1">
    <property type="nucleotide sequence ID" value="NZ_BAAAQT010000005.1"/>
</dbReference>
<keyword evidence="3" id="KW-1185">Reference proteome</keyword>
<proteinExistence type="predicted"/>
<evidence type="ECO:0000313" key="2">
    <source>
        <dbReference type="EMBL" id="GAA2172423.1"/>
    </source>
</evidence>
<organism evidence="2 3">
    <name type="scientific">Agrococcus versicolor</name>
    <dbReference type="NCBI Taxonomy" id="501482"/>
    <lineage>
        <taxon>Bacteria</taxon>
        <taxon>Bacillati</taxon>
        <taxon>Actinomycetota</taxon>
        <taxon>Actinomycetes</taxon>
        <taxon>Micrococcales</taxon>
        <taxon>Microbacteriaceae</taxon>
        <taxon>Agrococcus</taxon>
    </lineage>
</organism>
<feature type="compositionally biased region" description="Low complexity" evidence="1">
    <location>
        <begin position="204"/>
        <end position="220"/>
    </location>
</feature>
<comment type="caution">
    <text evidence="2">The sequence shown here is derived from an EMBL/GenBank/DDBJ whole genome shotgun (WGS) entry which is preliminary data.</text>
</comment>